<dbReference type="AlphaFoldDB" id="A0A4Y9ZYV5"/>
<sequence length="140" mass="15371">MPPKSSNKSRPSPAKSEKPSEHPQKKPKIHNDEPSKRQMPKLKSPPPPKKAKNAASAKGKERAATPPPKVVKEKAHKRPKAEDPSKLPSTFKIMAGSYEKLLYGLEGTVSDDLEFTLKPLFIFPAHVSLHQGRRGLAGGR</sequence>
<comment type="caution">
    <text evidence="2">The sequence shown here is derived from an EMBL/GenBank/DDBJ whole genome shotgun (WGS) entry which is preliminary data.</text>
</comment>
<feature type="region of interest" description="Disordered" evidence="1">
    <location>
        <begin position="1"/>
        <end position="88"/>
    </location>
</feature>
<evidence type="ECO:0000313" key="2">
    <source>
        <dbReference type="EMBL" id="TFY78689.1"/>
    </source>
</evidence>
<dbReference type="STRING" id="135208.A0A4Y9ZYV5"/>
<dbReference type="EMBL" id="SFCI01000633">
    <property type="protein sequence ID" value="TFY78689.1"/>
    <property type="molecule type" value="Genomic_DNA"/>
</dbReference>
<feature type="compositionally biased region" description="Basic and acidic residues" evidence="1">
    <location>
        <begin position="15"/>
        <end position="36"/>
    </location>
</feature>
<name>A0A4Y9ZYV5_9AGAM</name>
<keyword evidence="3" id="KW-1185">Reference proteome</keyword>
<proteinExistence type="predicted"/>
<feature type="non-terminal residue" evidence="2">
    <location>
        <position position="140"/>
    </location>
</feature>
<protein>
    <submittedName>
        <fullName evidence="2">Uncharacterized protein</fullName>
    </submittedName>
</protein>
<dbReference type="OrthoDB" id="308449at2759"/>
<gene>
    <name evidence="2" type="ORF">EWM64_g5320</name>
</gene>
<evidence type="ECO:0000256" key="1">
    <source>
        <dbReference type="SAM" id="MobiDB-lite"/>
    </source>
</evidence>
<evidence type="ECO:0000313" key="3">
    <source>
        <dbReference type="Proteomes" id="UP000298061"/>
    </source>
</evidence>
<accession>A0A4Y9ZYV5</accession>
<dbReference type="Proteomes" id="UP000298061">
    <property type="component" value="Unassembled WGS sequence"/>
</dbReference>
<feature type="compositionally biased region" description="Low complexity" evidence="1">
    <location>
        <begin position="1"/>
        <end position="14"/>
    </location>
</feature>
<organism evidence="2 3">
    <name type="scientific">Hericium alpestre</name>
    <dbReference type="NCBI Taxonomy" id="135208"/>
    <lineage>
        <taxon>Eukaryota</taxon>
        <taxon>Fungi</taxon>
        <taxon>Dikarya</taxon>
        <taxon>Basidiomycota</taxon>
        <taxon>Agaricomycotina</taxon>
        <taxon>Agaricomycetes</taxon>
        <taxon>Russulales</taxon>
        <taxon>Hericiaceae</taxon>
        <taxon>Hericium</taxon>
    </lineage>
</organism>
<reference evidence="2 3" key="1">
    <citation type="submission" date="2019-02" db="EMBL/GenBank/DDBJ databases">
        <title>Genome sequencing of the rare red list fungi Hericium alpestre (H. flagellum).</title>
        <authorList>
            <person name="Buettner E."/>
            <person name="Kellner H."/>
        </authorList>
    </citation>
    <scope>NUCLEOTIDE SEQUENCE [LARGE SCALE GENOMIC DNA]</scope>
    <source>
        <strain evidence="2 3">DSM 108284</strain>
    </source>
</reference>